<keyword evidence="2" id="KW-0472">Membrane</keyword>
<comment type="caution">
    <text evidence="3">The sequence shown here is derived from an EMBL/GenBank/DDBJ whole genome shotgun (WGS) entry which is preliminary data.</text>
</comment>
<sequence>MTQRDLDEAVARLRAASLRNDPAAGDLAPDLGPPRGRPESAGQGPLDPDIVDAHAHVVDGHEAPTAGGTVLPRSDFVQPLPRQGQAQGQWHGDAPLQAASPEAVRARAVPRENVAPAPVLEPDDRRAYRQAGEDDDYERFAADGESEGGLRARLPAFLRRGGRSGVGGGRPAPEAHPSEPPPAYEEPPAPADAADERAPRSLLRRGRSREAVREKPVRGRAALRHQGPLSEREKRWERRRKRHVLEEILGWVLVPVILVGLYWAVIFGLSLLGLTLDDVVAGAQQAWDALQ</sequence>
<evidence type="ECO:0000256" key="1">
    <source>
        <dbReference type="SAM" id="MobiDB-lite"/>
    </source>
</evidence>
<keyword evidence="2" id="KW-0812">Transmembrane</keyword>
<feature type="compositionally biased region" description="Basic and acidic residues" evidence="1">
    <location>
        <begin position="51"/>
        <end position="62"/>
    </location>
</feature>
<dbReference type="RefSeq" id="WP_188911377.1">
    <property type="nucleotide sequence ID" value="NZ_BMMF01000004.1"/>
</dbReference>
<feature type="compositionally biased region" description="Basic and acidic residues" evidence="1">
    <location>
        <begin position="208"/>
        <end position="217"/>
    </location>
</feature>
<name>A0A917Q6Z8_9HYPH</name>
<accession>A0A917Q6Z8</accession>
<dbReference type="Proteomes" id="UP000600449">
    <property type="component" value="Unassembled WGS sequence"/>
</dbReference>
<keyword evidence="2" id="KW-1133">Transmembrane helix</keyword>
<feature type="region of interest" description="Disordered" evidence="1">
    <location>
        <begin position="1"/>
        <end position="126"/>
    </location>
</feature>
<feature type="region of interest" description="Disordered" evidence="1">
    <location>
        <begin position="139"/>
        <end position="228"/>
    </location>
</feature>
<organism evidence="3 4">
    <name type="scientific">Salinarimonas ramus</name>
    <dbReference type="NCBI Taxonomy" id="690164"/>
    <lineage>
        <taxon>Bacteria</taxon>
        <taxon>Pseudomonadati</taxon>
        <taxon>Pseudomonadota</taxon>
        <taxon>Alphaproteobacteria</taxon>
        <taxon>Hyphomicrobiales</taxon>
        <taxon>Salinarimonadaceae</taxon>
        <taxon>Salinarimonas</taxon>
    </lineage>
</organism>
<feature type="compositionally biased region" description="Basic and acidic residues" evidence="1">
    <location>
        <begin position="1"/>
        <end position="11"/>
    </location>
</feature>
<gene>
    <name evidence="3" type="ORF">GCM10011322_15570</name>
</gene>
<dbReference type="AlphaFoldDB" id="A0A917Q6Z8"/>
<proteinExistence type="predicted"/>
<protein>
    <submittedName>
        <fullName evidence="3">Uncharacterized protein</fullName>
    </submittedName>
</protein>
<dbReference type="EMBL" id="BMMF01000004">
    <property type="protein sequence ID" value="GGK29940.1"/>
    <property type="molecule type" value="Genomic_DNA"/>
</dbReference>
<feature type="compositionally biased region" description="Pro residues" evidence="1">
    <location>
        <begin position="178"/>
        <end position="190"/>
    </location>
</feature>
<keyword evidence="4" id="KW-1185">Reference proteome</keyword>
<reference evidence="3 4" key="1">
    <citation type="journal article" date="2014" name="Int. J. Syst. Evol. Microbiol.">
        <title>Complete genome sequence of Corynebacterium casei LMG S-19264T (=DSM 44701T), isolated from a smear-ripened cheese.</title>
        <authorList>
            <consortium name="US DOE Joint Genome Institute (JGI-PGF)"/>
            <person name="Walter F."/>
            <person name="Albersmeier A."/>
            <person name="Kalinowski J."/>
            <person name="Ruckert C."/>
        </authorList>
    </citation>
    <scope>NUCLEOTIDE SEQUENCE [LARGE SCALE GENOMIC DNA]</scope>
    <source>
        <strain evidence="3 4">CGMCC 1.9161</strain>
    </source>
</reference>
<evidence type="ECO:0000256" key="2">
    <source>
        <dbReference type="SAM" id="Phobius"/>
    </source>
</evidence>
<feature type="transmembrane region" description="Helical" evidence="2">
    <location>
        <begin position="248"/>
        <end position="272"/>
    </location>
</feature>
<evidence type="ECO:0000313" key="4">
    <source>
        <dbReference type="Proteomes" id="UP000600449"/>
    </source>
</evidence>
<evidence type="ECO:0000313" key="3">
    <source>
        <dbReference type="EMBL" id="GGK29940.1"/>
    </source>
</evidence>